<evidence type="ECO:0000313" key="2">
    <source>
        <dbReference type="EMBL" id="GEN79884.1"/>
    </source>
</evidence>
<evidence type="ECO:0000259" key="1">
    <source>
        <dbReference type="Pfam" id="PF18735"/>
    </source>
</evidence>
<reference evidence="2 3" key="1">
    <citation type="submission" date="2019-07" db="EMBL/GenBank/DDBJ databases">
        <title>Whole genome shotgun sequence of Actinotalea fermentans NBRC 105374.</title>
        <authorList>
            <person name="Hosoyama A."/>
            <person name="Uohara A."/>
            <person name="Ohji S."/>
            <person name="Ichikawa N."/>
        </authorList>
    </citation>
    <scope>NUCLEOTIDE SEQUENCE [LARGE SCALE GENOMIC DNA]</scope>
    <source>
        <strain evidence="2 3">NBRC 105374</strain>
    </source>
</reference>
<protein>
    <recommendedName>
        <fullName evidence="1">RiboL-PSP-HEPN domain-containing protein</fullName>
    </recommendedName>
</protein>
<comment type="caution">
    <text evidence="2">The sequence shown here is derived from an EMBL/GenBank/DDBJ whole genome shotgun (WGS) entry which is preliminary data.</text>
</comment>
<dbReference type="RefSeq" id="WP_034243646.1">
    <property type="nucleotide sequence ID" value="NZ_BJYK01000004.1"/>
</dbReference>
<feature type="domain" description="RiboL-PSP-HEPN" evidence="1">
    <location>
        <begin position="41"/>
        <end position="224"/>
    </location>
</feature>
<gene>
    <name evidence="2" type="ORF">AFE02nite_16180</name>
</gene>
<dbReference type="InterPro" id="IPR041519">
    <property type="entry name" value="HEPN_RiboL-PSP"/>
</dbReference>
<dbReference type="OrthoDB" id="5143297at2"/>
<evidence type="ECO:0000313" key="3">
    <source>
        <dbReference type="Proteomes" id="UP000321484"/>
    </source>
</evidence>
<dbReference type="Pfam" id="PF18735">
    <property type="entry name" value="HEPN_RiboL-PSP"/>
    <property type="match status" value="1"/>
</dbReference>
<proteinExistence type="predicted"/>
<name>A0A511YXF6_9CELL</name>
<sequence length="236" mass="25480">MPSSKSLLEFLDSLAMAEELVVAERPLPDPPSGATEALGLALRGGAAILMVSSFEAFLHALFLERLGSLTQQPPVIAFSKLPDRMRLKSVWESLGLAMRGPRGSKTERVDRLAEVIYAARVVGAEIVSPGAFAETKANPGPGTVQEMYADVGVADIFTVVRGGFDALWGRPEASSFLKDKLEEIVGRRNAVAHAVDVRRITRDQLDEAILFLKALATVLDARLESQVNDLLRTCAP</sequence>
<dbReference type="Proteomes" id="UP000321484">
    <property type="component" value="Unassembled WGS sequence"/>
</dbReference>
<organism evidence="2 3">
    <name type="scientific">Actinotalea fermentans</name>
    <dbReference type="NCBI Taxonomy" id="43671"/>
    <lineage>
        <taxon>Bacteria</taxon>
        <taxon>Bacillati</taxon>
        <taxon>Actinomycetota</taxon>
        <taxon>Actinomycetes</taxon>
        <taxon>Micrococcales</taxon>
        <taxon>Cellulomonadaceae</taxon>
        <taxon>Actinotalea</taxon>
    </lineage>
</organism>
<dbReference type="EMBL" id="BJYK01000004">
    <property type="protein sequence ID" value="GEN79884.1"/>
    <property type="molecule type" value="Genomic_DNA"/>
</dbReference>
<accession>A0A511YXF6</accession>
<dbReference type="AlphaFoldDB" id="A0A511YXF6"/>
<keyword evidence="3" id="KW-1185">Reference proteome</keyword>